<name>A0AAF0JB80_9BASI</name>
<dbReference type="Pfam" id="PF08241">
    <property type="entry name" value="Methyltransf_11"/>
    <property type="match status" value="1"/>
</dbReference>
<evidence type="ECO:0000256" key="1">
    <source>
        <dbReference type="ARBA" id="ARBA00004123"/>
    </source>
</evidence>
<evidence type="ECO:0000256" key="4">
    <source>
        <dbReference type="ARBA" id="ARBA00022490"/>
    </source>
</evidence>
<organism evidence="14 15">
    <name type="scientific">Malassezia japonica</name>
    <dbReference type="NCBI Taxonomy" id="223818"/>
    <lineage>
        <taxon>Eukaryota</taxon>
        <taxon>Fungi</taxon>
        <taxon>Dikarya</taxon>
        <taxon>Basidiomycota</taxon>
        <taxon>Ustilaginomycotina</taxon>
        <taxon>Malasseziomycetes</taxon>
        <taxon>Malasseziales</taxon>
        <taxon>Malasseziaceae</taxon>
        <taxon>Malassezia</taxon>
    </lineage>
</organism>
<feature type="domain" description="18S rRNA (guanine(1575)-N(7))-methyltransferase Bud23 C-terminal" evidence="13">
    <location>
        <begin position="215"/>
        <end position="287"/>
    </location>
</feature>
<dbReference type="CDD" id="cd02440">
    <property type="entry name" value="AdoMet_MTases"/>
    <property type="match status" value="1"/>
</dbReference>
<dbReference type="InterPro" id="IPR019529">
    <property type="entry name" value="Syntaxin-18_N"/>
</dbReference>
<dbReference type="FunFam" id="3.40.50.150:FF:000017">
    <property type="entry name" value="probable 18S rRNA (Guanine-N(7))-methyltransferase"/>
    <property type="match status" value="1"/>
</dbReference>
<evidence type="ECO:0000256" key="7">
    <source>
        <dbReference type="ARBA" id="ARBA00022691"/>
    </source>
</evidence>
<dbReference type="GO" id="GO:0070476">
    <property type="term" value="P:rRNA (guanine-N7)-methylation"/>
    <property type="evidence" value="ECO:0007669"/>
    <property type="project" value="InterPro"/>
</dbReference>
<keyword evidence="5 14" id="KW-0489">Methyltransferase</keyword>
<dbReference type="Pfam" id="PF12589">
    <property type="entry name" value="WBS_methylT"/>
    <property type="match status" value="1"/>
</dbReference>
<keyword evidence="10" id="KW-0472">Membrane</keyword>
<keyword evidence="4" id="KW-0963">Cytoplasm</keyword>
<reference evidence="14" key="1">
    <citation type="submission" date="2023-03" db="EMBL/GenBank/DDBJ databases">
        <title>Mating type loci evolution in Malassezia.</title>
        <authorList>
            <person name="Coelho M.A."/>
        </authorList>
    </citation>
    <scope>NUCLEOTIDE SEQUENCE</scope>
    <source>
        <strain evidence="14">CBS 9431</strain>
    </source>
</reference>
<dbReference type="Proteomes" id="UP001217754">
    <property type="component" value="Chromosome 4"/>
</dbReference>
<keyword evidence="8" id="KW-0539">Nucleus</keyword>
<dbReference type="Gene3D" id="1.20.5.110">
    <property type="match status" value="1"/>
</dbReference>
<comment type="similarity">
    <text evidence="3">Belongs to the class I-like SAM-binding methyltransferase superfamily. BUD23/WBSCR22 family.</text>
</comment>
<feature type="domain" description="Methyltransferase type 11" evidence="11">
    <location>
        <begin position="55"/>
        <end position="128"/>
    </location>
</feature>
<protein>
    <submittedName>
        <fullName evidence="14">18S rRNA (Guanine(1575)-N(7))-methyltransferase</fullName>
        <ecNumber evidence="14">2.1.1.309</ecNumber>
    </submittedName>
</protein>
<feature type="region of interest" description="Disordered" evidence="9">
    <location>
        <begin position="234"/>
        <end position="291"/>
    </location>
</feature>
<evidence type="ECO:0000256" key="6">
    <source>
        <dbReference type="ARBA" id="ARBA00022679"/>
    </source>
</evidence>
<evidence type="ECO:0000256" key="9">
    <source>
        <dbReference type="SAM" id="MobiDB-lite"/>
    </source>
</evidence>
<dbReference type="InterPro" id="IPR039769">
    <property type="entry name" value="Bud23-like"/>
</dbReference>
<keyword evidence="7" id="KW-0949">S-adenosyl-L-methionine</keyword>
<sequence length="652" mass="72094">MSRPEHQAPPEIYYGDTEARKYTANTRNQDIQAEMALRAIELMALPPHRHPALILDIGCGSGLSGEILTEMGHEWIGYDISPSMLSVGLERDVEGDMILSDAGHGCMFRAGSFDGAISISVLQWLCNADTSYNSPGARLSTFFTTLYASLTRGARCVFQFYPENDDQVQFIMSQATKAGFGGGLVVDYPNSVKAKKIYLVLWVGGEMMVGPNGEGQGVKQELPKALEFDAPGAGQVRHETRKAGDPRRERTMKKKGESMKQYIQRKKDLDRSRGKAVPHDSKYSGKKLPARSDQTDAFHALLRECQSKGIESEPAPKPSAAVAKQRAAAESWTKEAYRVKRHIASLYTFLATIRRPYLDISSKGRRAGRPDSDAGPSGDESKKEDAFAKWQHITTLTDAERDEIDFQVKLVIKQCLDRVQELERGEKLRKQAVDKSLQSAGGTAFAPLMLLKGGAIARQQAASDAVAAHHAAVTQYLSEQLARASSIQATLQARRVDAQQQRHQKLSDGVKHARHGSQHDAPDLALRGSVGALDGQPGKDVTQELSKEQVQVFEEEASALIQSLQNDLQAIHVAEQQLHDISELQTRIVQHLQEQNEHTNQLHTEAAGHGEQVTSGNQQLRKAKERNRQANRFLSLFFVVSGLLLLLMHWLD</sequence>
<feature type="compositionally biased region" description="Basic and acidic residues" evidence="9">
    <location>
        <begin position="265"/>
        <end position="283"/>
    </location>
</feature>
<evidence type="ECO:0000256" key="10">
    <source>
        <dbReference type="SAM" id="Phobius"/>
    </source>
</evidence>
<feature type="region of interest" description="Disordered" evidence="9">
    <location>
        <begin position="362"/>
        <end position="386"/>
    </location>
</feature>
<dbReference type="InterPro" id="IPR013216">
    <property type="entry name" value="Methyltransf_11"/>
</dbReference>
<keyword evidence="6 14" id="KW-0808">Transferase</keyword>
<dbReference type="EC" id="2.1.1.309" evidence="14"/>
<dbReference type="GeneID" id="85226245"/>
<evidence type="ECO:0000256" key="5">
    <source>
        <dbReference type="ARBA" id="ARBA00022603"/>
    </source>
</evidence>
<dbReference type="AlphaFoldDB" id="A0AAF0JB80"/>
<comment type="subcellular location">
    <subcellularLocation>
        <location evidence="2">Cytoplasm</location>
    </subcellularLocation>
    <subcellularLocation>
        <location evidence="1">Nucleus</location>
    </subcellularLocation>
</comment>
<dbReference type="Gene3D" id="3.40.50.150">
    <property type="entry name" value="Vaccinia Virus protein VP39"/>
    <property type="match status" value="1"/>
</dbReference>
<proteinExistence type="inferred from homology"/>
<evidence type="ECO:0000256" key="8">
    <source>
        <dbReference type="ARBA" id="ARBA00023242"/>
    </source>
</evidence>
<evidence type="ECO:0000259" key="13">
    <source>
        <dbReference type="Pfam" id="PF12589"/>
    </source>
</evidence>
<dbReference type="InterPro" id="IPR022238">
    <property type="entry name" value="Bud23_C"/>
</dbReference>
<dbReference type="InterPro" id="IPR029063">
    <property type="entry name" value="SAM-dependent_MTases_sf"/>
</dbReference>
<evidence type="ECO:0000313" key="14">
    <source>
        <dbReference type="EMBL" id="WFD39614.1"/>
    </source>
</evidence>
<accession>A0AAF0JB80</accession>
<evidence type="ECO:0000259" key="11">
    <source>
        <dbReference type="Pfam" id="PF08241"/>
    </source>
</evidence>
<keyword evidence="10" id="KW-1133">Transmembrane helix</keyword>
<feature type="transmembrane region" description="Helical" evidence="10">
    <location>
        <begin position="633"/>
        <end position="651"/>
    </location>
</feature>
<evidence type="ECO:0000259" key="12">
    <source>
        <dbReference type="Pfam" id="PF10496"/>
    </source>
</evidence>
<evidence type="ECO:0000256" key="3">
    <source>
        <dbReference type="ARBA" id="ARBA00005547"/>
    </source>
</evidence>
<dbReference type="GO" id="GO:0005737">
    <property type="term" value="C:cytoplasm"/>
    <property type="evidence" value="ECO:0007669"/>
    <property type="project" value="UniProtKB-SubCell"/>
</dbReference>
<keyword evidence="15" id="KW-1185">Reference proteome</keyword>
<dbReference type="Pfam" id="PF10496">
    <property type="entry name" value="Syntaxin-18_N"/>
    <property type="match status" value="1"/>
</dbReference>
<feature type="domain" description="SNARE-complex protein Syntaxin-18 N-terminal" evidence="12">
    <location>
        <begin position="292"/>
        <end position="396"/>
    </location>
</feature>
<dbReference type="PANTHER" id="PTHR12734:SF0">
    <property type="entry name" value="18S RRNA (GUANINE-N(7))-METHYLTRANSFERASE-RELATED"/>
    <property type="match status" value="1"/>
</dbReference>
<dbReference type="PANTHER" id="PTHR12734">
    <property type="entry name" value="METHYLTRANSFERASE-RELATED"/>
    <property type="match status" value="1"/>
</dbReference>
<gene>
    <name evidence="14" type="primary">BUD23</name>
    <name evidence="14" type="ORF">MJAP1_002594</name>
</gene>
<dbReference type="SUPFAM" id="SSF53335">
    <property type="entry name" value="S-adenosyl-L-methionine-dependent methyltransferases"/>
    <property type="match status" value="1"/>
</dbReference>
<keyword evidence="10" id="KW-0812">Transmembrane</keyword>
<dbReference type="GO" id="GO:0016435">
    <property type="term" value="F:rRNA (guanine) methyltransferase activity"/>
    <property type="evidence" value="ECO:0007669"/>
    <property type="project" value="InterPro"/>
</dbReference>
<dbReference type="EMBL" id="CP119961">
    <property type="protein sequence ID" value="WFD39614.1"/>
    <property type="molecule type" value="Genomic_DNA"/>
</dbReference>
<dbReference type="GO" id="GO:0005730">
    <property type="term" value="C:nucleolus"/>
    <property type="evidence" value="ECO:0007669"/>
    <property type="project" value="TreeGrafter"/>
</dbReference>
<evidence type="ECO:0000256" key="2">
    <source>
        <dbReference type="ARBA" id="ARBA00004496"/>
    </source>
</evidence>
<evidence type="ECO:0000313" key="15">
    <source>
        <dbReference type="Proteomes" id="UP001217754"/>
    </source>
</evidence>
<dbReference type="RefSeq" id="XP_060122511.1">
    <property type="nucleotide sequence ID" value="XM_060266528.1"/>
</dbReference>
<feature type="compositionally biased region" description="Basic and acidic residues" evidence="9">
    <location>
        <begin position="236"/>
        <end position="258"/>
    </location>
</feature>